<evidence type="ECO:0000256" key="6">
    <source>
        <dbReference type="SAM" id="Phobius"/>
    </source>
</evidence>
<keyword evidence="5 6" id="KW-0472">Membrane</keyword>
<feature type="transmembrane region" description="Helical" evidence="6">
    <location>
        <begin position="389"/>
        <end position="408"/>
    </location>
</feature>
<feature type="transmembrane region" description="Helical" evidence="6">
    <location>
        <begin position="415"/>
        <end position="435"/>
    </location>
</feature>
<feature type="transmembrane region" description="Helical" evidence="6">
    <location>
        <begin position="200"/>
        <end position="222"/>
    </location>
</feature>
<keyword evidence="3 6" id="KW-0812">Transmembrane</keyword>
<dbReference type="PANTHER" id="PTHR30482">
    <property type="entry name" value="HIGH-AFFINITY BRANCHED-CHAIN AMINO ACID TRANSPORT SYSTEM PERMEASE"/>
    <property type="match status" value="1"/>
</dbReference>
<dbReference type="EMBL" id="FXTE01000001">
    <property type="protein sequence ID" value="SMO41728.1"/>
    <property type="molecule type" value="Genomic_DNA"/>
</dbReference>
<dbReference type="Proteomes" id="UP000319555">
    <property type="component" value="Unassembled WGS sequence"/>
</dbReference>
<dbReference type="GO" id="GO:0005886">
    <property type="term" value="C:plasma membrane"/>
    <property type="evidence" value="ECO:0007669"/>
    <property type="project" value="UniProtKB-SubCell"/>
</dbReference>
<dbReference type="RefSeq" id="WP_142633764.1">
    <property type="nucleotide sequence ID" value="NZ_CANLVA010000001.1"/>
</dbReference>
<comment type="subcellular location">
    <subcellularLocation>
        <location evidence="1">Cell membrane</location>
        <topology evidence="1">Multi-pass membrane protein</topology>
    </subcellularLocation>
</comment>
<evidence type="ECO:0000313" key="7">
    <source>
        <dbReference type="EMBL" id="SMO41728.1"/>
    </source>
</evidence>
<proteinExistence type="predicted"/>
<keyword evidence="8" id="KW-1185">Reference proteome</keyword>
<dbReference type="InterPro" id="IPR043428">
    <property type="entry name" value="LivM-like"/>
</dbReference>
<accession>A0A521B3Q4</accession>
<evidence type="ECO:0000313" key="8">
    <source>
        <dbReference type="Proteomes" id="UP000319555"/>
    </source>
</evidence>
<evidence type="ECO:0000256" key="3">
    <source>
        <dbReference type="ARBA" id="ARBA00022692"/>
    </source>
</evidence>
<dbReference type="CDD" id="cd06581">
    <property type="entry name" value="TM_PBP1_LivM_like"/>
    <property type="match status" value="1"/>
</dbReference>
<feature type="transmembrane region" description="Helical" evidence="6">
    <location>
        <begin position="50"/>
        <end position="67"/>
    </location>
</feature>
<feature type="transmembrane region" description="Helical" evidence="6">
    <location>
        <begin position="73"/>
        <end position="92"/>
    </location>
</feature>
<gene>
    <name evidence="7" type="ORF">SAMN06265380_101545</name>
</gene>
<dbReference type="InterPro" id="IPR001851">
    <property type="entry name" value="ABC_transp_permease"/>
</dbReference>
<dbReference type="AlphaFoldDB" id="A0A521B3Q4"/>
<evidence type="ECO:0000256" key="5">
    <source>
        <dbReference type="ARBA" id="ARBA00023136"/>
    </source>
</evidence>
<feature type="transmembrane region" description="Helical" evidence="6">
    <location>
        <begin position="130"/>
        <end position="151"/>
    </location>
</feature>
<evidence type="ECO:0000256" key="2">
    <source>
        <dbReference type="ARBA" id="ARBA00022475"/>
    </source>
</evidence>
<protein>
    <submittedName>
        <fullName evidence="7">Amino acid/amide ABC transporter membrane protein 2, HAAT family</fullName>
    </submittedName>
</protein>
<organism evidence="7 8">
    <name type="scientific">Ruegeria faecimaris</name>
    <dbReference type="NCBI Taxonomy" id="686389"/>
    <lineage>
        <taxon>Bacteria</taxon>
        <taxon>Pseudomonadati</taxon>
        <taxon>Pseudomonadota</taxon>
        <taxon>Alphaproteobacteria</taxon>
        <taxon>Rhodobacterales</taxon>
        <taxon>Roseobacteraceae</taxon>
        <taxon>Ruegeria</taxon>
    </lineage>
</organism>
<dbReference type="OrthoDB" id="9814461at2"/>
<dbReference type="Pfam" id="PF02653">
    <property type="entry name" value="BPD_transp_2"/>
    <property type="match status" value="1"/>
</dbReference>
<feature type="transmembrane region" description="Helical" evidence="6">
    <location>
        <begin position="357"/>
        <end position="377"/>
    </location>
</feature>
<dbReference type="PANTHER" id="PTHR30482:SF10">
    <property type="entry name" value="HIGH-AFFINITY BRANCHED-CHAIN AMINO ACID TRANSPORT PROTEIN BRAE"/>
    <property type="match status" value="1"/>
</dbReference>
<feature type="transmembrane region" description="Helical" evidence="6">
    <location>
        <begin position="163"/>
        <end position="180"/>
    </location>
</feature>
<feature type="transmembrane region" description="Helical" evidence="6">
    <location>
        <begin position="306"/>
        <end position="327"/>
    </location>
</feature>
<dbReference type="GO" id="GO:0015658">
    <property type="term" value="F:branched-chain amino acid transmembrane transporter activity"/>
    <property type="evidence" value="ECO:0007669"/>
    <property type="project" value="InterPro"/>
</dbReference>
<feature type="transmembrane region" description="Helical" evidence="6">
    <location>
        <begin position="234"/>
        <end position="250"/>
    </location>
</feature>
<evidence type="ECO:0000256" key="1">
    <source>
        <dbReference type="ARBA" id="ARBA00004651"/>
    </source>
</evidence>
<evidence type="ECO:0000256" key="4">
    <source>
        <dbReference type="ARBA" id="ARBA00022989"/>
    </source>
</evidence>
<name>A0A521B3Q4_9RHOB</name>
<keyword evidence="2" id="KW-1003">Cell membrane</keyword>
<feature type="transmembrane region" description="Helical" evidence="6">
    <location>
        <begin position="6"/>
        <end position="29"/>
    </location>
</feature>
<feature type="transmembrane region" description="Helical" evidence="6">
    <location>
        <begin position="455"/>
        <end position="472"/>
    </location>
</feature>
<reference evidence="7 8" key="1">
    <citation type="submission" date="2017-05" db="EMBL/GenBank/DDBJ databases">
        <authorList>
            <person name="Varghese N."/>
            <person name="Submissions S."/>
        </authorList>
    </citation>
    <scope>NUCLEOTIDE SEQUENCE [LARGE SCALE GENOMIC DNA]</scope>
    <source>
        <strain evidence="7 8">DSM 28009</strain>
    </source>
</reference>
<sequence>MILSLIASIAIPLIAGATIGTVGLIAGIAEVALGWTYRYAVQTDNERLKNSVLFAAVAVLILATGLVQGWNTAILILNMGLISAIMALGVNLQWGFAGLFNVGVMGFVALGGLAVVLVSTPPTPGAWSSGGYGIVLSLLLGAATVVAAVLVATKMPRGRVQTIAIVAILIAGFFIYRAVFDPSVAGVEAIDPAVAGNLGGLNLPVLLAWPAGGVLAAGAAWLIGKTALGLRSDYLAIATLGIAEIIIAIMKNEDWLARGVKNVYGIPRPSPVVGYEVELQQDPSFIARADWFGLDPVIASTLSVKLGYSLLFMVVLLILLWMAQMALRSPWGRMMRAIRDNEVAAEAMGKDVTRRHLQIFVLGSAICGIAGAMMTTLDGQLTPGTYNPLRFTFLVWVMVIVGGSGNNFGAVLGAFLIWFLWVQVEPIGLWLMNLITSGMPDGSALKTHLIDSAAHMRLFTMGLILLIVLRFSPRGLIPEK</sequence>
<keyword evidence="4 6" id="KW-1133">Transmembrane helix</keyword>
<feature type="transmembrane region" description="Helical" evidence="6">
    <location>
        <begin position="99"/>
        <end position="118"/>
    </location>
</feature>